<feature type="domain" description="Transposase IS801/IS1294" evidence="1">
    <location>
        <begin position="62"/>
        <end position="168"/>
    </location>
</feature>
<dbReference type="GO" id="GO:0004803">
    <property type="term" value="F:transposase activity"/>
    <property type="evidence" value="ECO:0007669"/>
    <property type="project" value="InterPro"/>
</dbReference>
<dbReference type="InterPro" id="IPR007069">
    <property type="entry name" value="Transposase_32"/>
</dbReference>
<dbReference type="EMBL" id="JALJRB010000084">
    <property type="protein sequence ID" value="MCJ8503226.1"/>
    <property type="molecule type" value="Genomic_DNA"/>
</dbReference>
<evidence type="ECO:0000313" key="2">
    <source>
        <dbReference type="EMBL" id="MCJ8503226.1"/>
    </source>
</evidence>
<dbReference type="Pfam" id="PF04986">
    <property type="entry name" value="Y2_Tnp"/>
    <property type="match status" value="1"/>
</dbReference>
<dbReference type="PANTHER" id="PTHR37023:SF1">
    <property type="entry name" value="ISSOD25 TRANSPOSASE TNPA_ISSOD25"/>
    <property type="match status" value="1"/>
</dbReference>
<organism evidence="2 3">
    <name type="scientific">Desulfatitalea alkaliphila</name>
    <dbReference type="NCBI Taxonomy" id="2929485"/>
    <lineage>
        <taxon>Bacteria</taxon>
        <taxon>Pseudomonadati</taxon>
        <taxon>Thermodesulfobacteriota</taxon>
        <taxon>Desulfobacteria</taxon>
        <taxon>Desulfobacterales</taxon>
        <taxon>Desulfosarcinaceae</taxon>
        <taxon>Desulfatitalea</taxon>
    </lineage>
</organism>
<dbReference type="AlphaFoldDB" id="A0AA41R7T0"/>
<gene>
    <name evidence="2" type="ORF">MRX98_21815</name>
</gene>
<sequence>MAARLADLLPVPYYHSIFTLPHVINPLVPFNKALLYEMIFDSASQALLQFGRDPKWLGAQIGFFGILHSWGSKMWSHLHVHFIVPAGGVDANGHWVEPKYKGRFLFPVRAVSQVYRGKFVQRLKNAYYQGRLVLPEGYRHLADPKQFERFVDALVGRDWNVHIKRPFSTP</sequence>
<dbReference type="GO" id="GO:0006313">
    <property type="term" value="P:DNA transposition"/>
    <property type="evidence" value="ECO:0007669"/>
    <property type="project" value="InterPro"/>
</dbReference>
<accession>A0AA41R7T0</accession>
<comment type="caution">
    <text evidence="2">The sequence shown here is derived from an EMBL/GenBank/DDBJ whole genome shotgun (WGS) entry which is preliminary data.</text>
</comment>
<feature type="non-terminal residue" evidence="2">
    <location>
        <position position="170"/>
    </location>
</feature>
<name>A0AA41R7T0_9BACT</name>
<protein>
    <submittedName>
        <fullName evidence="2">Transposase</fullName>
    </submittedName>
</protein>
<evidence type="ECO:0000259" key="1">
    <source>
        <dbReference type="Pfam" id="PF04986"/>
    </source>
</evidence>
<reference evidence="2" key="1">
    <citation type="submission" date="2022-04" db="EMBL/GenBank/DDBJ databases">
        <title>Desulfatitalea alkaliphila sp. nov., a novel anaerobic sulfate-reducing bacterium isolated from terrestrial mud volcano, Taman Peninsula, Russia.</title>
        <authorList>
            <person name="Khomyakova M.A."/>
            <person name="Merkel A.Y."/>
            <person name="Slobodkin A.I."/>
        </authorList>
    </citation>
    <scope>NUCLEOTIDE SEQUENCE</scope>
    <source>
        <strain evidence="2">M08but</strain>
    </source>
</reference>
<keyword evidence="3" id="KW-1185">Reference proteome</keyword>
<proteinExistence type="predicted"/>
<dbReference type="PANTHER" id="PTHR37023">
    <property type="entry name" value="TRANSPOSASE"/>
    <property type="match status" value="1"/>
</dbReference>
<dbReference type="Proteomes" id="UP001165427">
    <property type="component" value="Unassembled WGS sequence"/>
</dbReference>
<dbReference type="GO" id="GO:0003677">
    <property type="term" value="F:DNA binding"/>
    <property type="evidence" value="ECO:0007669"/>
    <property type="project" value="InterPro"/>
</dbReference>
<evidence type="ECO:0000313" key="3">
    <source>
        <dbReference type="Proteomes" id="UP001165427"/>
    </source>
</evidence>